<dbReference type="PATRIC" id="fig|1813736.3.peg.1626"/>
<dbReference type="SMART" id="SM00862">
    <property type="entry name" value="Trans_reg_C"/>
    <property type="match status" value="1"/>
</dbReference>
<dbReference type="InterPro" id="IPR036388">
    <property type="entry name" value="WH-like_DNA-bd_sf"/>
</dbReference>
<reference evidence="6" key="2">
    <citation type="submission" date="2016-04" db="EMBL/GenBank/DDBJ databases">
        <title>First Complete Genome Sequence of a Subdivision 6 Acidobacterium.</title>
        <authorList>
            <person name="Huang S."/>
            <person name="Vieira S."/>
            <person name="Bunk B."/>
            <person name="Riedel T."/>
            <person name="Sproeer C."/>
            <person name="Overmann J."/>
        </authorList>
    </citation>
    <scope>NUCLEOTIDE SEQUENCE [LARGE SCALE GENOMIC DNA]</scope>
    <source>
        <strain evidence="6">DSM 100886 HEG_-6_39</strain>
    </source>
</reference>
<dbReference type="Gene3D" id="1.10.10.10">
    <property type="entry name" value="Winged helix-like DNA-binding domain superfamily/Winged helix DNA-binding domain"/>
    <property type="match status" value="1"/>
</dbReference>
<dbReference type="InterPro" id="IPR001867">
    <property type="entry name" value="OmpR/PhoB-type_DNA-bd"/>
</dbReference>
<dbReference type="PANTHER" id="PTHR47691">
    <property type="entry name" value="REGULATOR-RELATED"/>
    <property type="match status" value="1"/>
</dbReference>
<dbReference type="EMBL" id="CP015136">
    <property type="protein sequence ID" value="AMY08368.1"/>
    <property type="molecule type" value="Genomic_DNA"/>
</dbReference>
<evidence type="ECO:0000259" key="4">
    <source>
        <dbReference type="PROSITE" id="PS51755"/>
    </source>
</evidence>
<dbReference type="InterPro" id="IPR011990">
    <property type="entry name" value="TPR-like_helical_dom_sf"/>
</dbReference>
<gene>
    <name evidence="5" type="primary">hilA_5</name>
    <name evidence="5" type="ORF">LuPra_01568</name>
</gene>
<dbReference type="GO" id="GO:0006355">
    <property type="term" value="P:regulation of DNA-templated transcription"/>
    <property type="evidence" value="ECO:0007669"/>
    <property type="project" value="InterPro"/>
</dbReference>
<feature type="domain" description="OmpR/PhoB-type" evidence="4">
    <location>
        <begin position="5"/>
        <end position="103"/>
    </location>
</feature>
<dbReference type="Proteomes" id="UP000076079">
    <property type="component" value="Chromosome"/>
</dbReference>
<keyword evidence="6" id="KW-1185">Reference proteome</keyword>
<dbReference type="CDD" id="cd00383">
    <property type="entry name" value="trans_reg_C"/>
    <property type="match status" value="1"/>
</dbReference>
<reference evidence="5 6" key="1">
    <citation type="journal article" date="2016" name="Genome Announc.">
        <title>First Complete Genome Sequence of a Subdivision 6 Acidobacterium Strain.</title>
        <authorList>
            <person name="Huang S."/>
            <person name="Vieira S."/>
            <person name="Bunk B."/>
            <person name="Riedel T."/>
            <person name="Sproer C."/>
            <person name="Overmann J."/>
        </authorList>
    </citation>
    <scope>NUCLEOTIDE SEQUENCE [LARGE SCALE GENOMIC DNA]</scope>
    <source>
        <strain evidence="6">DSM 100886 HEG_-6_39</strain>
    </source>
</reference>
<dbReference type="SUPFAM" id="SSF46894">
    <property type="entry name" value="C-terminal effector domain of the bipartite response regulators"/>
    <property type="match status" value="1"/>
</dbReference>
<dbReference type="GO" id="GO:0003677">
    <property type="term" value="F:DNA binding"/>
    <property type="evidence" value="ECO:0007669"/>
    <property type="project" value="UniProtKB-UniRule"/>
</dbReference>
<dbReference type="Gene3D" id="1.25.40.10">
    <property type="entry name" value="Tetratricopeptide repeat domain"/>
    <property type="match status" value="2"/>
</dbReference>
<evidence type="ECO:0000256" key="2">
    <source>
        <dbReference type="PROSITE-ProRule" id="PRU01091"/>
    </source>
</evidence>
<dbReference type="SUPFAM" id="SSF48452">
    <property type="entry name" value="TPR-like"/>
    <property type="match status" value="1"/>
</dbReference>
<dbReference type="AlphaFoldDB" id="A0A143PJX5"/>
<evidence type="ECO:0000256" key="3">
    <source>
        <dbReference type="SAM" id="MobiDB-lite"/>
    </source>
</evidence>
<dbReference type="KEGG" id="abac:LuPra_01568"/>
<sequence length="766" mass="83316">MDPSRLRYVFAAFQLDPADKVLLHHGQAVPLTPKAFDTLVVLVTRHGRLVPKDELLGLVWPDTFVEENNLAQHVSALRRVLGEGSSGDRFIETVPKRGYRFVAPVTEQRVGDEPRDITAGAPTTQPADDPTHAVPVALPVAAAGRWKRRLQWAGAGAAALLLLATVLATIRDQPGRAGAATTPGRSSTAAPAAAAPGVIRMAVLPFANLGPAADASFVSGLAEELTSRLAGLRNVAVPSSTTLAAYERRGKTLAQIGADLRVDYAVEGSVRWTRIGDRPHVRMTPRLVRVADDTTVWTQQLETPVADLLKVQAEIANQITDALRVALDSRERQAVAARPTGDLEAYLAYLRGMALFHMGTSDTANLAAARAELEQAVARDPALAPAWNWLAQVYAAQYRAGAARTAEVMAKGMRAAEAAIALDPSRADLRFGRIEMLSAAGDHMAGLRELESARASLPNSAYILLRSSWLAQVRGRWREAQADFLRGFELDPALIAEPLAVHHLHLRQYDEARRFISVARAANQTGVTVPEAWTHFSERGDIAAARRVLETARAMRSPADGRVIGLLARFEWYDGKPQRALELIREMDAAGAWLPPNFRFPAALAAAQIYESLGRRQDATRDYFAAYVAWEGDQGRQIPEHRRAIVRALAAAGLGRNDEAVAHARRAVELLPVTTDATEAPLHLFLAAQVHARVGDYATAFATLEQLFSVAGFYSDQWVLHDPSFASLRRRPEFPAALARWSRQRGNVLLDGMRPEGARPVESAAP</sequence>
<keyword evidence="1 2" id="KW-0238">DNA-binding</keyword>
<accession>A0A143PJX5</accession>
<name>A0A143PJX5_LUTPR</name>
<dbReference type="RefSeq" id="WP_110170222.1">
    <property type="nucleotide sequence ID" value="NZ_CP015136.1"/>
</dbReference>
<dbReference type="InterPro" id="IPR016032">
    <property type="entry name" value="Sig_transdc_resp-reg_C-effctor"/>
</dbReference>
<dbReference type="STRING" id="1855912.LuPra_01568"/>
<dbReference type="OrthoDB" id="102505at2"/>
<feature type="DNA-binding region" description="OmpR/PhoB-type" evidence="2">
    <location>
        <begin position="5"/>
        <end position="103"/>
    </location>
</feature>
<dbReference type="PROSITE" id="PS51755">
    <property type="entry name" value="OMPR_PHOB"/>
    <property type="match status" value="1"/>
</dbReference>
<evidence type="ECO:0000256" key="1">
    <source>
        <dbReference type="ARBA" id="ARBA00023125"/>
    </source>
</evidence>
<proteinExistence type="predicted"/>
<organism evidence="5 6">
    <name type="scientific">Luteitalea pratensis</name>
    <dbReference type="NCBI Taxonomy" id="1855912"/>
    <lineage>
        <taxon>Bacteria</taxon>
        <taxon>Pseudomonadati</taxon>
        <taxon>Acidobacteriota</taxon>
        <taxon>Vicinamibacteria</taxon>
        <taxon>Vicinamibacterales</taxon>
        <taxon>Vicinamibacteraceae</taxon>
        <taxon>Luteitalea</taxon>
    </lineage>
</organism>
<protein>
    <submittedName>
        <fullName evidence="5">Transcriptional regulator HilA</fullName>
    </submittedName>
</protein>
<evidence type="ECO:0000313" key="6">
    <source>
        <dbReference type="Proteomes" id="UP000076079"/>
    </source>
</evidence>
<dbReference type="PANTHER" id="PTHR47691:SF3">
    <property type="entry name" value="HTH-TYPE TRANSCRIPTIONAL REGULATOR RV0890C-RELATED"/>
    <property type="match status" value="1"/>
</dbReference>
<evidence type="ECO:0000313" key="5">
    <source>
        <dbReference type="EMBL" id="AMY08368.1"/>
    </source>
</evidence>
<dbReference type="Pfam" id="PF00486">
    <property type="entry name" value="Trans_reg_C"/>
    <property type="match status" value="1"/>
</dbReference>
<dbReference type="GO" id="GO:0000160">
    <property type="term" value="P:phosphorelay signal transduction system"/>
    <property type="evidence" value="ECO:0007669"/>
    <property type="project" value="InterPro"/>
</dbReference>
<feature type="region of interest" description="Disordered" evidence="3">
    <location>
        <begin position="110"/>
        <end position="132"/>
    </location>
</feature>